<sequence length="446" mass="48310">MKEKRNNNPDKVSAGKVLLWNTRPLSFGTVTIIMGFLSMFCTDKLNMPAALVGTLLMASKIVDGITDLLAGWVVDNTHTKLGKGRPYELCLIGTWVCTYALFAANANWSIVAKSIWLLIMYTLIWSIFGTMMNAAETPYIIRAFGSPIAVTKVSAYGGVFITLGCMVVGITLPMLIGSMGATAEGWRKLVAMYAIPLLLIGLLRFLFVPEIYTPEKNDVQAKVTIHDILVALKNNKYIWLLAIVSMIPQAIQGMGATTYYFNVVVGDIAKLSSLQLIGVVTTLVIVVFPTLMKKHSAMELIGIFSAISFVGYIIVFFAGSNMIFLAIAFLFSGLAALPVSYMRAPIIMDIADYNEMLGSQRMEATLSAATNFTVKLGQALGAFLLGILLTVGGYDGSLSVQPDSAVMVIRILSSFIPAALMALSVICAVAYKPLDALLKEKRATEN</sequence>
<gene>
    <name evidence="2" type="ORF">SAMN05421730_10275</name>
</gene>
<feature type="transmembrane region" description="Helical" evidence="1">
    <location>
        <begin position="155"/>
        <end position="177"/>
    </location>
</feature>
<dbReference type="AlphaFoldDB" id="A0A1D3TX07"/>
<dbReference type="Gene3D" id="1.20.1250.20">
    <property type="entry name" value="MFS general substrate transporter like domains"/>
    <property type="match status" value="1"/>
</dbReference>
<dbReference type="SUPFAM" id="SSF103473">
    <property type="entry name" value="MFS general substrate transporter"/>
    <property type="match status" value="1"/>
</dbReference>
<keyword evidence="1" id="KW-0472">Membrane</keyword>
<feature type="transmembrane region" description="Helical" evidence="1">
    <location>
        <begin position="189"/>
        <end position="207"/>
    </location>
</feature>
<feature type="transmembrane region" description="Helical" evidence="1">
    <location>
        <begin position="52"/>
        <end position="74"/>
    </location>
</feature>
<organism evidence="2 3">
    <name type="scientific">Anaerobium acetethylicum</name>
    <dbReference type="NCBI Taxonomy" id="1619234"/>
    <lineage>
        <taxon>Bacteria</taxon>
        <taxon>Bacillati</taxon>
        <taxon>Bacillota</taxon>
        <taxon>Clostridia</taxon>
        <taxon>Lachnospirales</taxon>
        <taxon>Lachnospiraceae</taxon>
        <taxon>Anaerobium</taxon>
    </lineage>
</organism>
<dbReference type="Pfam" id="PF13347">
    <property type="entry name" value="MFS_2"/>
    <property type="match status" value="1"/>
</dbReference>
<dbReference type="RefSeq" id="WP_091236008.1">
    <property type="nucleotide sequence ID" value="NZ_FMKA01000027.1"/>
</dbReference>
<dbReference type="InterPro" id="IPR039672">
    <property type="entry name" value="MFS_2"/>
</dbReference>
<dbReference type="PANTHER" id="PTHR11328">
    <property type="entry name" value="MAJOR FACILITATOR SUPERFAMILY DOMAIN-CONTAINING PROTEIN"/>
    <property type="match status" value="1"/>
</dbReference>
<keyword evidence="1" id="KW-1133">Transmembrane helix</keyword>
<dbReference type="InterPro" id="IPR036259">
    <property type="entry name" value="MFS_trans_sf"/>
</dbReference>
<feature type="transmembrane region" description="Helical" evidence="1">
    <location>
        <begin position="273"/>
        <end position="291"/>
    </location>
</feature>
<dbReference type="Proteomes" id="UP000199315">
    <property type="component" value="Unassembled WGS sequence"/>
</dbReference>
<feature type="transmembrane region" description="Helical" evidence="1">
    <location>
        <begin position="114"/>
        <end position="134"/>
    </location>
</feature>
<accession>A0A1D3TX07</accession>
<keyword evidence="1" id="KW-0812">Transmembrane</keyword>
<evidence type="ECO:0000313" key="2">
    <source>
        <dbReference type="EMBL" id="SCP98828.1"/>
    </source>
</evidence>
<dbReference type="EMBL" id="FMKA01000027">
    <property type="protein sequence ID" value="SCP98828.1"/>
    <property type="molecule type" value="Genomic_DNA"/>
</dbReference>
<name>A0A1D3TX07_9FIRM</name>
<feature type="transmembrane region" description="Helical" evidence="1">
    <location>
        <begin position="323"/>
        <end position="344"/>
    </location>
</feature>
<feature type="transmembrane region" description="Helical" evidence="1">
    <location>
        <begin position="298"/>
        <end position="317"/>
    </location>
</feature>
<feature type="transmembrane region" description="Helical" evidence="1">
    <location>
        <begin position="237"/>
        <end position="261"/>
    </location>
</feature>
<evidence type="ECO:0000256" key="1">
    <source>
        <dbReference type="SAM" id="Phobius"/>
    </source>
</evidence>
<dbReference type="OrthoDB" id="9764596at2"/>
<dbReference type="STRING" id="1619234.SAMN05421730_10275"/>
<feature type="transmembrane region" description="Helical" evidence="1">
    <location>
        <begin position="411"/>
        <end position="431"/>
    </location>
</feature>
<proteinExistence type="predicted"/>
<evidence type="ECO:0000313" key="3">
    <source>
        <dbReference type="Proteomes" id="UP000199315"/>
    </source>
</evidence>
<feature type="transmembrane region" description="Helical" evidence="1">
    <location>
        <begin position="86"/>
        <end position="108"/>
    </location>
</feature>
<feature type="transmembrane region" description="Helical" evidence="1">
    <location>
        <begin position="20"/>
        <end position="40"/>
    </location>
</feature>
<dbReference type="PANTHER" id="PTHR11328:SF24">
    <property type="entry name" value="MAJOR FACILITATOR SUPERFAMILY (MFS) PROFILE DOMAIN-CONTAINING PROTEIN"/>
    <property type="match status" value="1"/>
</dbReference>
<protein>
    <submittedName>
        <fullName evidence="2">Probable glucitol transport protein GutA</fullName>
    </submittedName>
</protein>
<feature type="transmembrane region" description="Helical" evidence="1">
    <location>
        <begin position="365"/>
        <end position="391"/>
    </location>
</feature>
<dbReference type="GO" id="GO:0005886">
    <property type="term" value="C:plasma membrane"/>
    <property type="evidence" value="ECO:0007669"/>
    <property type="project" value="TreeGrafter"/>
</dbReference>
<dbReference type="GO" id="GO:0015293">
    <property type="term" value="F:symporter activity"/>
    <property type="evidence" value="ECO:0007669"/>
    <property type="project" value="InterPro"/>
</dbReference>
<keyword evidence="3" id="KW-1185">Reference proteome</keyword>
<dbReference type="GO" id="GO:0008643">
    <property type="term" value="P:carbohydrate transport"/>
    <property type="evidence" value="ECO:0007669"/>
    <property type="project" value="InterPro"/>
</dbReference>
<reference evidence="2 3" key="1">
    <citation type="submission" date="2016-09" db="EMBL/GenBank/DDBJ databases">
        <authorList>
            <person name="Capua I."/>
            <person name="De Benedictis P."/>
            <person name="Joannis T."/>
            <person name="Lombin L.H."/>
            <person name="Cattoli G."/>
        </authorList>
    </citation>
    <scope>NUCLEOTIDE SEQUENCE [LARGE SCALE GENOMIC DNA]</scope>
    <source>
        <strain evidence="2 3">GluBS11</strain>
    </source>
</reference>